<evidence type="ECO:0000256" key="1">
    <source>
        <dbReference type="SAM" id="Phobius"/>
    </source>
</evidence>
<feature type="transmembrane region" description="Helical" evidence="1">
    <location>
        <begin position="22"/>
        <end position="55"/>
    </location>
</feature>
<keyword evidence="1" id="KW-0472">Membrane</keyword>
<proteinExistence type="predicted"/>
<reference evidence="2 3" key="1">
    <citation type="submission" date="2016-11" db="EMBL/GenBank/DDBJ databases">
        <authorList>
            <person name="Jaros S."/>
            <person name="Januszkiewicz K."/>
            <person name="Wedrychowicz H."/>
        </authorList>
    </citation>
    <scope>NUCLEOTIDE SEQUENCE [LARGE SCALE GENOMIC DNA]</scope>
    <source>
        <strain evidence="2 3">DSM 8605</strain>
    </source>
</reference>
<dbReference type="Proteomes" id="UP000184447">
    <property type="component" value="Unassembled WGS sequence"/>
</dbReference>
<accession>A0A1M5RSQ4</accession>
<evidence type="ECO:0000313" key="2">
    <source>
        <dbReference type="EMBL" id="SHH29314.1"/>
    </source>
</evidence>
<organism evidence="2 3">
    <name type="scientific">Clostridium grantii DSM 8605</name>
    <dbReference type="NCBI Taxonomy" id="1121316"/>
    <lineage>
        <taxon>Bacteria</taxon>
        <taxon>Bacillati</taxon>
        <taxon>Bacillota</taxon>
        <taxon>Clostridia</taxon>
        <taxon>Eubacteriales</taxon>
        <taxon>Clostridiaceae</taxon>
        <taxon>Clostridium</taxon>
    </lineage>
</organism>
<gene>
    <name evidence="2" type="ORF">SAMN02745207_00701</name>
</gene>
<dbReference type="RefSeq" id="WP_073337040.1">
    <property type="nucleotide sequence ID" value="NZ_FQXM01000003.1"/>
</dbReference>
<evidence type="ECO:0000313" key="3">
    <source>
        <dbReference type="Proteomes" id="UP000184447"/>
    </source>
</evidence>
<keyword evidence="1" id="KW-0812">Transmembrane</keyword>
<sequence length="165" mass="18906">MDQFYEQLIVGKKTGVYNLANFGVYILGILGFLFISVNPIIGLILVIAAAGSFFYKKNLYVEYEYDFTNGEIDIDRILEMKKRKRIITFSIKDVELLAEENSTIVKDFANKPKDVVTFLPSGYDGKIFVAMLTNGAERKMIRFAPNDKFLDLCFKLNPRAVKKFM</sequence>
<dbReference type="EMBL" id="FQXM01000003">
    <property type="protein sequence ID" value="SHH29314.1"/>
    <property type="molecule type" value="Genomic_DNA"/>
</dbReference>
<dbReference type="AlphaFoldDB" id="A0A1M5RSQ4"/>
<protein>
    <submittedName>
        <fullName evidence="2">Uncharacterized protein</fullName>
    </submittedName>
</protein>
<keyword evidence="1" id="KW-1133">Transmembrane helix</keyword>
<name>A0A1M5RSQ4_9CLOT</name>
<dbReference type="STRING" id="1121316.SAMN02745207_00701"/>
<keyword evidence="3" id="KW-1185">Reference proteome</keyword>
<dbReference type="OrthoDB" id="2062630at2"/>